<evidence type="ECO:0000313" key="2">
    <source>
        <dbReference type="Proteomes" id="UP000466785"/>
    </source>
</evidence>
<dbReference type="EMBL" id="AP022570">
    <property type="protein sequence ID" value="BBX50851.1"/>
    <property type="molecule type" value="Genomic_DNA"/>
</dbReference>
<dbReference type="KEGG" id="mpof:MPOR_18770"/>
<gene>
    <name evidence="1" type="ORF">MPOR_18770</name>
</gene>
<proteinExistence type="predicted"/>
<keyword evidence="2" id="KW-1185">Reference proteome</keyword>
<accession>A0A6N4V8B2</accession>
<reference evidence="1 2" key="1">
    <citation type="journal article" date="2019" name="Emerg. Microbes Infect.">
        <title>Comprehensive subspecies identification of 175 nontuberculous mycobacteria species based on 7547 genomic profiles.</title>
        <authorList>
            <person name="Matsumoto Y."/>
            <person name="Kinjo T."/>
            <person name="Motooka D."/>
            <person name="Nabeya D."/>
            <person name="Jung N."/>
            <person name="Uechi K."/>
            <person name="Horii T."/>
            <person name="Iida T."/>
            <person name="Fujita J."/>
            <person name="Nakamura S."/>
        </authorList>
    </citation>
    <scope>NUCLEOTIDE SEQUENCE [LARGE SCALE GENOMIC DNA]</scope>
    <source>
        <strain evidence="1 2">JCM 12603</strain>
    </source>
</reference>
<dbReference type="AlphaFoldDB" id="A0A6N4V8B2"/>
<organism evidence="1 2">
    <name type="scientific">Mycolicibacterium poriferae</name>
    <dbReference type="NCBI Taxonomy" id="39694"/>
    <lineage>
        <taxon>Bacteria</taxon>
        <taxon>Bacillati</taxon>
        <taxon>Actinomycetota</taxon>
        <taxon>Actinomycetes</taxon>
        <taxon>Mycobacteriales</taxon>
        <taxon>Mycobacteriaceae</taxon>
        <taxon>Mycolicibacterium</taxon>
    </lineage>
</organism>
<name>A0A6N4V8B2_9MYCO</name>
<protein>
    <submittedName>
        <fullName evidence="1">Uncharacterized protein</fullName>
    </submittedName>
</protein>
<dbReference type="Proteomes" id="UP000466785">
    <property type="component" value="Chromosome"/>
</dbReference>
<evidence type="ECO:0000313" key="1">
    <source>
        <dbReference type="EMBL" id="BBX50851.1"/>
    </source>
</evidence>
<sequence length="56" mass="5938">MLCADMKAPGRPEVAHPRQVLVLCVDNASDICRLSNRGLTERLEELNEGAGGGCNG</sequence>